<protein>
    <submittedName>
        <fullName evidence="2">Uncharacterized protein</fullName>
    </submittedName>
</protein>
<keyword evidence="1" id="KW-1133">Transmembrane helix</keyword>
<dbReference type="AlphaFoldDB" id="A0A8I0AKT8"/>
<evidence type="ECO:0000256" key="1">
    <source>
        <dbReference type="SAM" id="Phobius"/>
    </source>
</evidence>
<dbReference type="Proteomes" id="UP000615234">
    <property type="component" value="Unassembled WGS sequence"/>
</dbReference>
<keyword evidence="3" id="KW-1185">Reference proteome</keyword>
<name>A0A8I0AKT8_9FIRM</name>
<dbReference type="RefSeq" id="WP_055145659.1">
    <property type="nucleotide sequence ID" value="NZ_JACOOX010000002.1"/>
</dbReference>
<comment type="caution">
    <text evidence="2">The sequence shown here is derived from an EMBL/GenBank/DDBJ whole genome shotgun (WGS) entry which is preliminary data.</text>
</comment>
<feature type="transmembrane region" description="Helical" evidence="1">
    <location>
        <begin position="160"/>
        <end position="179"/>
    </location>
</feature>
<gene>
    <name evidence="2" type="ORF">H8S09_04300</name>
</gene>
<reference evidence="2 3" key="1">
    <citation type="submission" date="2020-08" db="EMBL/GenBank/DDBJ databases">
        <title>Genome public.</title>
        <authorList>
            <person name="Liu C."/>
            <person name="Sun Q."/>
        </authorList>
    </citation>
    <scope>NUCLEOTIDE SEQUENCE [LARGE SCALE GENOMIC DNA]</scope>
    <source>
        <strain evidence="2 3">NSJ-10</strain>
    </source>
</reference>
<feature type="transmembrane region" description="Helical" evidence="1">
    <location>
        <begin position="21"/>
        <end position="38"/>
    </location>
</feature>
<evidence type="ECO:0000313" key="2">
    <source>
        <dbReference type="EMBL" id="MBC5662121.1"/>
    </source>
</evidence>
<proteinExistence type="predicted"/>
<organism evidence="2 3">
    <name type="scientific">Coprococcus hominis</name>
    <name type="common">ex Liu et al. 2022</name>
    <dbReference type="NCBI Taxonomy" id="2763039"/>
    <lineage>
        <taxon>Bacteria</taxon>
        <taxon>Bacillati</taxon>
        <taxon>Bacillota</taxon>
        <taxon>Clostridia</taxon>
        <taxon>Lachnospirales</taxon>
        <taxon>Lachnospiraceae</taxon>
        <taxon>Coprococcus</taxon>
    </lineage>
</organism>
<evidence type="ECO:0000313" key="3">
    <source>
        <dbReference type="Proteomes" id="UP000615234"/>
    </source>
</evidence>
<sequence>MKYTNKHIKEEYKFNQMWRTIGMILLLIGIFLVAFGLIQTKRKMDCVRPFEQVLQEEANPANQTAYIDIIQVPEKLAENKYEGYYLVTTAEESYIVGMQPEQFADLKQRVEENGTARVEGMTKVVTDENVKKIISEYINYKFIYICMTKLTYGKILKEGYFVNLDIGGILILIGISMVLTQVRAIKKYRHPLAEQIDEECNQPEALWFNDFRIYLTKNFLVSVYGGKLTALDLAKVRLTRLFETVKGSMNVITLEVTTTEQEKITVSENEWSFFTMNEEEITYLTDVFGKRNIEFVCEIQPDEEIDEDEEF</sequence>
<accession>A0A8I0AKT8</accession>
<dbReference type="EMBL" id="JACOOX010000002">
    <property type="protein sequence ID" value="MBC5662121.1"/>
    <property type="molecule type" value="Genomic_DNA"/>
</dbReference>
<keyword evidence="1" id="KW-0472">Membrane</keyword>
<keyword evidence="1" id="KW-0812">Transmembrane</keyword>